<evidence type="ECO:0000313" key="1">
    <source>
        <dbReference type="EMBL" id="ABJ85080.1"/>
    </source>
</evidence>
<dbReference type="EMBL" id="CP000473">
    <property type="protein sequence ID" value="ABJ85080.1"/>
    <property type="molecule type" value="Genomic_DNA"/>
</dbReference>
<gene>
    <name evidence="1" type="ordered locus">Acid_4116</name>
</gene>
<proteinExistence type="predicted"/>
<protein>
    <submittedName>
        <fullName evidence="1">Uncharacterized protein</fullName>
    </submittedName>
</protein>
<dbReference type="AlphaFoldDB" id="Q01Z35"/>
<dbReference type="HOGENOM" id="CLU_2107408_0_0_0"/>
<sequence length="115" mass="12787">MTVHSATHPGVKFRIARVSFARRVELMRRVRELSRRAEFLGAGQDPTDRMDAALLQAEIEQLYVAWGVKAVEGLTVNGIVASPEVLADGPEEVFREALAAVRRELGLSEEERKNS</sequence>
<organism evidence="1">
    <name type="scientific">Solibacter usitatus (strain Ellin6076)</name>
    <dbReference type="NCBI Taxonomy" id="234267"/>
    <lineage>
        <taxon>Bacteria</taxon>
        <taxon>Pseudomonadati</taxon>
        <taxon>Acidobacteriota</taxon>
        <taxon>Terriglobia</taxon>
        <taxon>Bryobacterales</taxon>
        <taxon>Solibacteraceae</taxon>
        <taxon>Candidatus Solibacter</taxon>
    </lineage>
</organism>
<accession>Q01Z35</accession>
<dbReference type="eggNOG" id="ENOG502ZWDD">
    <property type="taxonomic scope" value="Bacteria"/>
</dbReference>
<name>Q01Z35_SOLUE</name>
<reference evidence="1" key="1">
    <citation type="submission" date="2006-10" db="EMBL/GenBank/DDBJ databases">
        <title>Complete sequence of Solibacter usitatus Ellin6076.</title>
        <authorList>
            <consortium name="US DOE Joint Genome Institute"/>
            <person name="Copeland A."/>
            <person name="Lucas S."/>
            <person name="Lapidus A."/>
            <person name="Barry K."/>
            <person name="Detter J.C."/>
            <person name="Glavina del Rio T."/>
            <person name="Hammon N."/>
            <person name="Israni S."/>
            <person name="Dalin E."/>
            <person name="Tice H."/>
            <person name="Pitluck S."/>
            <person name="Thompson L.S."/>
            <person name="Brettin T."/>
            <person name="Bruce D."/>
            <person name="Han C."/>
            <person name="Tapia R."/>
            <person name="Gilna P."/>
            <person name="Schmutz J."/>
            <person name="Larimer F."/>
            <person name="Land M."/>
            <person name="Hauser L."/>
            <person name="Kyrpides N."/>
            <person name="Mikhailova N."/>
            <person name="Janssen P.H."/>
            <person name="Kuske C.R."/>
            <person name="Richardson P."/>
        </authorList>
    </citation>
    <scope>NUCLEOTIDE SEQUENCE</scope>
    <source>
        <strain evidence="1">Ellin6076</strain>
    </source>
</reference>
<dbReference type="STRING" id="234267.Acid_4116"/>
<dbReference type="InParanoid" id="Q01Z35"/>
<dbReference type="KEGG" id="sus:Acid_4116"/>